<dbReference type="RefSeq" id="WP_072596059.1">
    <property type="nucleotide sequence ID" value="NZ_CP018221.1"/>
</dbReference>
<proteinExistence type="predicted"/>
<dbReference type="KEGG" id="sphj:BSL82_03515"/>
<gene>
    <name evidence="1" type="ORF">BSL82_03515</name>
</gene>
<organism evidence="1 2">
    <name type="scientific">Tardibacter chloracetimidivorans</name>
    <dbReference type="NCBI Taxonomy" id="1921510"/>
    <lineage>
        <taxon>Bacteria</taxon>
        <taxon>Pseudomonadati</taxon>
        <taxon>Pseudomonadota</taxon>
        <taxon>Alphaproteobacteria</taxon>
        <taxon>Sphingomonadales</taxon>
        <taxon>Sphingomonadaceae</taxon>
        <taxon>Tardibacter</taxon>
    </lineage>
</organism>
<evidence type="ECO:0000313" key="2">
    <source>
        <dbReference type="Proteomes" id="UP000182063"/>
    </source>
</evidence>
<accession>A0A1L3ZS79</accession>
<dbReference type="Proteomes" id="UP000182063">
    <property type="component" value="Chromosome"/>
</dbReference>
<dbReference type="EMBL" id="CP018221">
    <property type="protein sequence ID" value="API58486.1"/>
    <property type="molecule type" value="Genomic_DNA"/>
</dbReference>
<evidence type="ECO:0000313" key="1">
    <source>
        <dbReference type="EMBL" id="API58486.1"/>
    </source>
</evidence>
<dbReference type="STRING" id="1921510.BSL82_03515"/>
<sequence length="91" mass="10777">MSEIKSFFRTLYERIVSWFRESLSIFRKDLSGALAAFDKASRKLDQFLVDSHENLKKLAAIRESVQREIEARNSEIDRAYRISHRLNELTK</sequence>
<keyword evidence="2" id="KW-1185">Reference proteome</keyword>
<dbReference type="AlphaFoldDB" id="A0A1L3ZS79"/>
<name>A0A1L3ZS79_9SPHN</name>
<protein>
    <submittedName>
        <fullName evidence="1">Uncharacterized protein</fullName>
    </submittedName>
</protein>
<reference evidence="2" key="1">
    <citation type="submission" date="2016-11" db="EMBL/GenBank/DDBJ databases">
        <title>Complete Genome Sequence of alachlor-degrading Sphingomonas sp. strain JJ-A5.</title>
        <authorList>
            <person name="Lee H."/>
            <person name="Ka J.-O."/>
        </authorList>
    </citation>
    <scope>NUCLEOTIDE SEQUENCE [LARGE SCALE GENOMIC DNA]</scope>
    <source>
        <strain evidence="2">JJ-A5</strain>
    </source>
</reference>